<organism evidence="10 12">
    <name type="scientific">Streptomyces griseoviridis</name>
    <dbReference type="NCBI Taxonomy" id="45398"/>
    <lineage>
        <taxon>Bacteria</taxon>
        <taxon>Bacillati</taxon>
        <taxon>Actinomycetota</taxon>
        <taxon>Actinomycetes</taxon>
        <taxon>Kitasatosporales</taxon>
        <taxon>Streptomycetaceae</taxon>
        <taxon>Streptomyces</taxon>
    </lineage>
</organism>
<dbReference type="EC" id="1.5.1.3" evidence="3 7"/>
<dbReference type="PANTHER" id="PTHR48069">
    <property type="entry name" value="DIHYDROFOLATE REDUCTASE"/>
    <property type="match status" value="1"/>
</dbReference>
<dbReference type="KEGG" id="sgd:ELQ87_18535"/>
<dbReference type="UniPathway" id="UPA00077">
    <property type="reaction ID" value="UER00158"/>
</dbReference>
<evidence type="ECO:0000256" key="5">
    <source>
        <dbReference type="ARBA" id="ARBA00022857"/>
    </source>
</evidence>
<evidence type="ECO:0000256" key="7">
    <source>
        <dbReference type="PIRNR" id="PIRNR000194"/>
    </source>
</evidence>
<gene>
    <name evidence="11" type="ORF">DDJ31_20745</name>
    <name evidence="10" type="ORF">ELQ87_18535</name>
</gene>
<dbReference type="PROSITE" id="PS00075">
    <property type="entry name" value="DHFR_1"/>
    <property type="match status" value="1"/>
</dbReference>
<comment type="pathway">
    <text evidence="1 7">Cofactor biosynthesis; tetrahydrofolate biosynthesis; 5,6,7,8-tetrahydrofolate from 7,8-dihydrofolate: step 1/1.</text>
</comment>
<dbReference type="Pfam" id="PF00186">
    <property type="entry name" value="DHFR_1"/>
    <property type="match status" value="1"/>
</dbReference>
<dbReference type="InterPro" id="IPR001796">
    <property type="entry name" value="DHFR_dom"/>
</dbReference>
<dbReference type="Gene3D" id="3.40.430.10">
    <property type="entry name" value="Dihydrofolate Reductase, subunit A"/>
    <property type="match status" value="1"/>
</dbReference>
<evidence type="ECO:0000313" key="11">
    <source>
        <dbReference type="EMBL" id="QCN87089.1"/>
    </source>
</evidence>
<dbReference type="Proteomes" id="UP000501753">
    <property type="component" value="Chromosome"/>
</dbReference>
<evidence type="ECO:0000256" key="3">
    <source>
        <dbReference type="ARBA" id="ARBA00012856"/>
    </source>
</evidence>
<dbReference type="PRINTS" id="PR00070">
    <property type="entry name" value="DHFR"/>
</dbReference>
<evidence type="ECO:0000313" key="10">
    <source>
        <dbReference type="EMBL" id="AZS86051.1"/>
    </source>
</evidence>
<evidence type="ECO:0000256" key="8">
    <source>
        <dbReference type="RuleBase" id="RU004474"/>
    </source>
</evidence>
<keyword evidence="6 7" id="KW-0560">Oxidoreductase</keyword>
<evidence type="ECO:0000256" key="1">
    <source>
        <dbReference type="ARBA" id="ARBA00004903"/>
    </source>
</evidence>
<dbReference type="InterPro" id="IPR017925">
    <property type="entry name" value="DHFR_CS"/>
</dbReference>
<keyword evidence="5 7" id="KW-0521">NADP</keyword>
<evidence type="ECO:0000313" key="13">
    <source>
        <dbReference type="Proteomes" id="UP000501753"/>
    </source>
</evidence>
<dbReference type="PANTHER" id="PTHR48069:SF3">
    <property type="entry name" value="DIHYDROFOLATE REDUCTASE"/>
    <property type="match status" value="1"/>
</dbReference>
<dbReference type="GO" id="GO:0050661">
    <property type="term" value="F:NADP binding"/>
    <property type="evidence" value="ECO:0007669"/>
    <property type="project" value="InterPro"/>
</dbReference>
<comment type="similarity">
    <text evidence="2 7 8">Belongs to the dihydrofolate reductase family.</text>
</comment>
<dbReference type="GO" id="GO:0006730">
    <property type="term" value="P:one-carbon metabolic process"/>
    <property type="evidence" value="ECO:0007669"/>
    <property type="project" value="UniProtKB-KW"/>
</dbReference>
<reference evidence="10 12" key="2">
    <citation type="submission" date="2018-12" db="EMBL/GenBank/DDBJ databases">
        <title>Streptomyces griseoviridis F1-27 complete genome.</title>
        <authorList>
            <person name="Mariita R.M."/>
            <person name="Sello J.K."/>
        </authorList>
    </citation>
    <scope>NUCLEOTIDE SEQUENCE [LARGE SCALE GENOMIC DNA]</scope>
    <source>
        <strain evidence="10 12">F1-27</strain>
    </source>
</reference>
<reference evidence="11 13" key="1">
    <citation type="submission" date="2018-04" db="EMBL/GenBank/DDBJ databases">
        <title>Complete genome sequences of Streptomyces griseoviridis K61 and characterization of antagonistic properties of biological control agents.</title>
        <authorList>
            <person name="Mariita R.M."/>
            <person name="Sello J.K."/>
        </authorList>
    </citation>
    <scope>NUCLEOTIDE SEQUENCE [LARGE SCALE GENOMIC DNA]</scope>
    <source>
        <strain evidence="11 13">K61</strain>
    </source>
</reference>
<dbReference type="GO" id="GO:0046655">
    <property type="term" value="P:folic acid metabolic process"/>
    <property type="evidence" value="ECO:0007669"/>
    <property type="project" value="TreeGrafter"/>
</dbReference>
<dbReference type="EMBL" id="CP034687">
    <property type="protein sequence ID" value="AZS86051.1"/>
    <property type="molecule type" value="Genomic_DNA"/>
</dbReference>
<keyword evidence="13" id="KW-1185">Reference proteome</keyword>
<evidence type="ECO:0000256" key="4">
    <source>
        <dbReference type="ARBA" id="ARBA00022563"/>
    </source>
</evidence>
<dbReference type="AlphaFoldDB" id="A0A3S9ZE00"/>
<dbReference type="GO" id="GO:0004146">
    <property type="term" value="F:dihydrofolate reductase activity"/>
    <property type="evidence" value="ECO:0007669"/>
    <property type="project" value="UniProtKB-EC"/>
</dbReference>
<dbReference type="Proteomes" id="UP000271291">
    <property type="component" value="Chromosome"/>
</dbReference>
<sequence length="180" mass="19338">MIRSLIVAAAEDDVIGVDGDLPWYIPGDLRYFKEVTQGHAVVLGRRTHESIVARLGRPLPRRANVVVSRSPAPETAPEAAPAGEVHWRTSVEAALETAVALERAAGLGEVFVIGGASVYRQALASVDRIYLTRVHTVVAGDTRMPAGWLDGFAPTSRTDVPAQGETPAHSFLVLERERPA</sequence>
<name>A0A3S9ZE00_STRGD</name>
<proteinExistence type="inferred from homology"/>
<keyword evidence="4 7" id="KW-0554">One-carbon metabolism</keyword>
<dbReference type="OrthoDB" id="9804315at2"/>
<feature type="domain" description="DHFR" evidence="9">
    <location>
        <begin position="2"/>
        <end position="176"/>
    </location>
</feature>
<dbReference type="PIRSF" id="PIRSF000194">
    <property type="entry name" value="DHFR"/>
    <property type="match status" value="1"/>
</dbReference>
<dbReference type="GO" id="GO:0046452">
    <property type="term" value="P:dihydrofolate metabolic process"/>
    <property type="evidence" value="ECO:0007669"/>
    <property type="project" value="TreeGrafter"/>
</dbReference>
<dbReference type="EMBL" id="CP029078">
    <property type="protein sequence ID" value="QCN87089.1"/>
    <property type="molecule type" value="Genomic_DNA"/>
</dbReference>
<dbReference type="SUPFAM" id="SSF53597">
    <property type="entry name" value="Dihydrofolate reductase-like"/>
    <property type="match status" value="1"/>
</dbReference>
<evidence type="ECO:0000256" key="6">
    <source>
        <dbReference type="ARBA" id="ARBA00023002"/>
    </source>
</evidence>
<evidence type="ECO:0000313" key="12">
    <source>
        <dbReference type="Proteomes" id="UP000271291"/>
    </source>
</evidence>
<dbReference type="InterPro" id="IPR024072">
    <property type="entry name" value="DHFR-like_dom_sf"/>
</dbReference>
<dbReference type="GO" id="GO:0046654">
    <property type="term" value="P:tetrahydrofolate biosynthetic process"/>
    <property type="evidence" value="ECO:0007669"/>
    <property type="project" value="UniProtKB-UniPathway"/>
</dbReference>
<evidence type="ECO:0000256" key="2">
    <source>
        <dbReference type="ARBA" id="ARBA00009539"/>
    </source>
</evidence>
<dbReference type="RefSeq" id="WP_127178879.1">
    <property type="nucleotide sequence ID" value="NZ_CP029078.1"/>
</dbReference>
<dbReference type="PROSITE" id="PS51330">
    <property type="entry name" value="DHFR_2"/>
    <property type="match status" value="1"/>
</dbReference>
<dbReference type="InterPro" id="IPR012259">
    <property type="entry name" value="DHFR"/>
</dbReference>
<protein>
    <recommendedName>
        <fullName evidence="3 7">Dihydrofolate reductase</fullName>
        <ecNumber evidence="3 7">1.5.1.3</ecNumber>
    </recommendedName>
</protein>
<evidence type="ECO:0000259" key="9">
    <source>
        <dbReference type="PROSITE" id="PS51330"/>
    </source>
</evidence>
<accession>A0A3S9ZE00</accession>
<comment type="function">
    <text evidence="7">Key enzyme in folate metabolism. Catalyzes an essential reaction for de novo glycine and purine synthesis, and for DNA precursor synthesis.</text>
</comment>
<dbReference type="CDD" id="cd00209">
    <property type="entry name" value="DHFR"/>
    <property type="match status" value="1"/>
</dbReference>
<comment type="catalytic activity">
    <reaction evidence="7">
        <text>(6S)-5,6,7,8-tetrahydrofolate + NADP(+) = 7,8-dihydrofolate + NADPH + H(+)</text>
        <dbReference type="Rhea" id="RHEA:15009"/>
        <dbReference type="ChEBI" id="CHEBI:15378"/>
        <dbReference type="ChEBI" id="CHEBI:57451"/>
        <dbReference type="ChEBI" id="CHEBI:57453"/>
        <dbReference type="ChEBI" id="CHEBI:57783"/>
        <dbReference type="ChEBI" id="CHEBI:58349"/>
        <dbReference type="EC" id="1.5.1.3"/>
    </reaction>
</comment>